<evidence type="ECO:0000256" key="2">
    <source>
        <dbReference type="ARBA" id="ARBA00022723"/>
    </source>
</evidence>
<dbReference type="SUPFAM" id="SSF54292">
    <property type="entry name" value="2Fe-2S ferredoxin-like"/>
    <property type="match status" value="1"/>
</dbReference>
<sequence>MNSQRITFTLNGKRRTESVDPVSRALDLLREELGLTGTKDGCGVGECGACTIVVNGLAVNACMIPAAQLDGADVLTVAGLKDTPIGRALQSAFVSCGAVQCGFCTPGMLLSAYALLLDNPLPKEADIRRALAGNLCRCTGYQPIIEAVQVALNSLTDN</sequence>
<dbReference type="InterPro" id="IPR006058">
    <property type="entry name" value="2Fe2S_fd_BS"/>
</dbReference>
<keyword evidence="4" id="KW-0408">Iron</keyword>
<comment type="caution">
    <text evidence="7">The sequence shown here is derived from an EMBL/GenBank/DDBJ whole genome shotgun (WGS) entry which is preliminary data.</text>
</comment>
<keyword evidence="5" id="KW-0411">Iron-sulfur</keyword>
<dbReference type="FunFam" id="3.10.20.30:FF:000020">
    <property type="entry name" value="Xanthine dehydrogenase iron-sulfur subunit"/>
    <property type="match status" value="1"/>
</dbReference>
<dbReference type="EC" id="1.2.5.3" evidence="7"/>
<dbReference type="InterPro" id="IPR036010">
    <property type="entry name" value="2Fe-2S_ferredoxin-like_sf"/>
</dbReference>
<dbReference type="InterPro" id="IPR012675">
    <property type="entry name" value="Beta-grasp_dom_sf"/>
</dbReference>
<dbReference type="CDD" id="cd00207">
    <property type="entry name" value="fer2"/>
    <property type="match status" value="1"/>
</dbReference>
<accession>A0A644XHM6</accession>
<keyword evidence="2" id="KW-0479">Metal-binding</keyword>
<evidence type="ECO:0000256" key="4">
    <source>
        <dbReference type="ARBA" id="ARBA00023004"/>
    </source>
</evidence>
<dbReference type="AlphaFoldDB" id="A0A644XHM6"/>
<gene>
    <name evidence="7" type="primary">cutS_4</name>
    <name evidence="7" type="ORF">SDC9_61656</name>
</gene>
<feature type="domain" description="2Fe-2S ferredoxin-type" evidence="6">
    <location>
        <begin position="4"/>
        <end position="80"/>
    </location>
</feature>
<dbReference type="GO" id="GO:0008805">
    <property type="term" value="F:carbon-monoxide oxygenase activity"/>
    <property type="evidence" value="ECO:0007669"/>
    <property type="project" value="UniProtKB-EC"/>
</dbReference>
<dbReference type="Pfam" id="PF01799">
    <property type="entry name" value="Fer2_2"/>
    <property type="match status" value="1"/>
</dbReference>
<evidence type="ECO:0000259" key="6">
    <source>
        <dbReference type="PROSITE" id="PS51085"/>
    </source>
</evidence>
<dbReference type="PANTHER" id="PTHR44379:SF5">
    <property type="entry name" value="OXIDOREDUCTASE WITH IRON-SULFUR SUBUNIT"/>
    <property type="match status" value="1"/>
</dbReference>
<dbReference type="GO" id="GO:0046872">
    <property type="term" value="F:metal ion binding"/>
    <property type="evidence" value="ECO:0007669"/>
    <property type="project" value="UniProtKB-KW"/>
</dbReference>
<dbReference type="Gene3D" id="3.10.20.30">
    <property type="match status" value="1"/>
</dbReference>
<dbReference type="EMBL" id="VSSQ01002419">
    <property type="protein sequence ID" value="MPM15288.1"/>
    <property type="molecule type" value="Genomic_DNA"/>
</dbReference>
<evidence type="ECO:0000313" key="7">
    <source>
        <dbReference type="EMBL" id="MPM15288.1"/>
    </source>
</evidence>
<reference evidence="7" key="1">
    <citation type="submission" date="2019-08" db="EMBL/GenBank/DDBJ databases">
        <authorList>
            <person name="Kucharzyk K."/>
            <person name="Murdoch R.W."/>
            <person name="Higgins S."/>
            <person name="Loffler F."/>
        </authorList>
    </citation>
    <scope>NUCLEOTIDE SEQUENCE</scope>
</reference>
<dbReference type="PROSITE" id="PS51085">
    <property type="entry name" value="2FE2S_FER_2"/>
    <property type="match status" value="1"/>
</dbReference>
<dbReference type="SUPFAM" id="SSF47741">
    <property type="entry name" value="CO dehydrogenase ISP C-domain like"/>
    <property type="match status" value="1"/>
</dbReference>
<dbReference type="PROSITE" id="PS00197">
    <property type="entry name" value="2FE2S_FER_1"/>
    <property type="match status" value="1"/>
</dbReference>
<dbReference type="InterPro" id="IPR002888">
    <property type="entry name" value="2Fe-2S-bd"/>
</dbReference>
<name>A0A644XHM6_9ZZZZ</name>
<organism evidence="7">
    <name type="scientific">bioreactor metagenome</name>
    <dbReference type="NCBI Taxonomy" id="1076179"/>
    <lineage>
        <taxon>unclassified sequences</taxon>
        <taxon>metagenomes</taxon>
        <taxon>ecological metagenomes</taxon>
    </lineage>
</organism>
<dbReference type="InterPro" id="IPR036884">
    <property type="entry name" value="2Fe-2S-bd_dom_sf"/>
</dbReference>
<dbReference type="Pfam" id="PF00111">
    <property type="entry name" value="Fer2"/>
    <property type="match status" value="1"/>
</dbReference>
<dbReference type="GO" id="GO:0051537">
    <property type="term" value="F:2 iron, 2 sulfur cluster binding"/>
    <property type="evidence" value="ECO:0007669"/>
    <property type="project" value="UniProtKB-KW"/>
</dbReference>
<dbReference type="InterPro" id="IPR001041">
    <property type="entry name" value="2Fe-2S_ferredoxin-type"/>
</dbReference>
<dbReference type="PANTHER" id="PTHR44379">
    <property type="entry name" value="OXIDOREDUCTASE WITH IRON-SULFUR SUBUNIT"/>
    <property type="match status" value="1"/>
</dbReference>
<protein>
    <submittedName>
        <fullName evidence="7">Carbon monoxide dehydrogenase small chain</fullName>
        <ecNumber evidence="7">1.2.5.3</ecNumber>
    </submittedName>
</protein>
<evidence type="ECO:0000256" key="3">
    <source>
        <dbReference type="ARBA" id="ARBA00023002"/>
    </source>
</evidence>
<proteinExistence type="predicted"/>
<keyword evidence="1" id="KW-0001">2Fe-2S</keyword>
<evidence type="ECO:0000256" key="5">
    <source>
        <dbReference type="ARBA" id="ARBA00023014"/>
    </source>
</evidence>
<keyword evidence="3 7" id="KW-0560">Oxidoreductase</keyword>
<dbReference type="InterPro" id="IPR051452">
    <property type="entry name" value="Diverse_Oxidoreductases"/>
</dbReference>
<evidence type="ECO:0000256" key="1">
    <source>
        <dbReference type="ARBA" id="ARBA00022714"/>
    </source>
</evidence>
<dbReference type="Gene3D" id="1.10.150.120">
    <property type="entry name" value="[2Fe-2S]-binding domain"/>
    <property type="match status" value="1"/>
</dbReference>